<dbReference type="SUPFAM" id="SSF56731">
    <property type="entry name" value="DNA primase core"/>
    <property type="match status" value="1"/>
</dbReference>
<keyword evidence="9" id="KW-0460">Magnesium</keyword>
<keyword evidence="1 12" id="KW-0240">DNA-directed RNA polymerase</keyword>
<evidence type="ECO:0000313" key="17">
    <source>
        <dbReference type="Proteomes" id="UP000486602"/>
    </source>
</evidence>
<dbReference type="InterPro" id="IPR050219">
    <property type="entry name" value="DnaG_primase"/>
</dbReference>
<comment type="function">
    <text evidence="12 13">RNA polymerase that catalyzes the synthesis of short RNA molecules used as primers for DNA polymerase during DNA replication.</text>
</comment>
<dbReference type="InterPro" id="IPR037068">
    <property type="entry name" value="DNA_primase_core_N_sf"/>
</dbReference>
<dbReference type="Gene3D" id="3.90.580.10">
    <property type="entry name" value="Zinc finger, CHC2-type domain"/>
    <property type="match status" value="1"/>
</dbReference>
<comment type="catalytic activity">
    <reaction evidence="12">
        <text>ssDNA + n NTP = ssDNA/pppN(pN)n-1 hybrid + (n-1) diphosphate.</text>
        <dbReference type="EC" id="2.7.7.101"/>
    </reaction>
</comment>
<keyword evidence="14" id="KW-0175">Coiled coil</keyword>
<keyword evidence="5 12" id="KW-0235">DNA replication</keyword>
<dbReference type="SMART" id="SM00493">
    <property type="entry name" value="TOPRIM"/>
    <property type="match status" value="1"/>
</dbReference>
<dbReference type="Pfam" id="PF10410">
    <property type="entry name" value="DnaB_bind"/>
    <property type="match status" value="1"/>
</dbReference>
<keyword evidence="3 12" id="KW-0808">Transferase</keyword>
<protein>
    <recommendedName>
        <fullName evidence="12 13">DNA primase</fullName>
        <ecNumber evidence="12">2.7.7.101</ecNumber>
    </recommendedName>
</protein>
<keyword evidence="10 12" id="KW-0238">DNA-binding</keyword>
<feature type="domain" description="Toprim" evidence="15">
    <location>
        <begin position="258"/>
        <end position="339"/>
    </location>
</feature>
<dbReference type="NCBIfam" id="TIGR01391">
    <property type="entry name" value="dnaG"/>
    <property type="match status" value="1"/>
</dbReference>
<evidence type="ECO:0000259" key="15">
    <source>
        <dbReference type="PROSITE" id="PS50880"/>
    </source>
</evidence>
<comment type="cofactor">
    <cofactor evidence="13">
        <name>Zn(2+)</name>
        <dbReference type="ChEBI" id="CHEBI:29105"/>
    </cofactor>
    <text evidence="13">Binds 1 zinc ion per monomer.</text>
</comment>
<dbReference type="Pfam" id="PF08275">
    <property type="entry name" value="DNAG_N"/>
    <property type="match status" value="1"/>
</dbReference>
<evidence type="ECO:0000256" key="1">
    <source>
        <dbReference type="ARBA" id="ARBA00022478"/>
    </source>
</evidence>
<dbReference type="CDD" id="cd03364">
    <property type="entry name" value="TOPRIM_DnaG_primases"/>
    <property type="match status" value="1"/>
</dbReference>
<evidence type="ECO:0000256" key="8">
    <source>
        <dbReference type="ARBA" id="ARBA00022833"/>
    </source>
</evidence>
<dbReference type="AlphaFoldDB" id="A0A7K3WVN8"/>
<dbReference type="GO" id="GO:0005737">
    <property type="term" value="C:cytoplasm"/>
    <property type="evidence" value="ECO:0007669"/>
    <property type="project" value="TreeGrafter"/>
</dbReference>
<dbReference type="InterPro" id="IPR002694">
    <property type="entry name" value="Znf_CHC2"/>
</dbReference>
<dbReference type="Pfam" id="PF01807">
    <property type="entry name" value="Zn_ribbon_DnaG"/>
    <property type="match status" value="1"/>
</dbReference>
<name>A0A7K3WVN8_9FLAO</name>
<dbReference type="SMART" id="SM00400">
    <property type="entry name" value="ZnF_CHCC"/>
    <property type="match status" value="1"/>
</dbReference>
<evidence type="ECO:0000256" key="5">
    <source>
        <dbReference type="ARBA" id="ARBA00022705"/>
    </source>
</evidence>
<evidence type="ECO:0000256" key="10">
    <source>
        <dbReference type="ARBA" id="ARBA00023125"/>
    </source>
</evidence>
<evidence type="ECO:0000256" key="2">
    <source>
        <dbReference type="ARBA" id="ARBA00022515"/>
    </source>
</evidence>
<comment type="caution">
    <text evidence="12">Lacks conserved residue(s) required for the propagation of feature annotation.</text>
</comment>
<evidence type="ECO:0000256" key="9">
    <source>
        <dbReference type="ARBA" id="ARBA00022842"/>
    </source>
</evidence>
<evidence type="ECO:0000256" key="7">
    <source>
        <dbReference type="ARBA" id="ARBA00022771"/>
    </source>
</evidence>
<dbReference type="GO" id="GO:0003899">
    <property type="term" value="F:DNA-directed RNA polymerase activity"/>
    <property type="evidence" value="ECO:0007669"/>
    <property type="project" value="UniProtKB-UniRule"/>
</dbReference>
<keyword evidence="4 12" id="KW-0548">Nucleotidyltransferase</keyword>
<evidence type="ECO:0000256" key="13">
    <source>
        <dbReference type="PIRNR" id="PIRNR002811"/>
    </source>
</evidence>
<accession>A0A7K3WVN8</accession>
<dbReference type="PIRSF" id="PIRSF002811">
    <property type="entry name" value="DnaG"/>
    <property type="match status" value="1"/>
</dbReference>
<keyword evidence="2 12" id="KW-0639">Primosome</keyword>
<evidence type="ECO:0000256" key="11">
    <source>
        <dbReference type="ARBA" id="ARBA00023163"/>
    </source>
</evidence>
<dbReference type="InterPro" id="IPR034151">
    <property type="entry name" value="TOPRIM_DnaG_bac"/>
</dbReference>
<dbReference type="EMBL" id="JAAGVY010000077">
    <property type="protein sequence ID" value="NEN25769.1"/>
    <property type="molecule type" value="Genomic_DNA"/>
</dbReference>
<dbReference type="GO" id="GO:1990077">
    <property type="term" value="C:primosome complex"/>
    <property type="evidence" value="ECO:0007669"/>
    <property type="project" value="UniProtKB-KW"/>
</dbReference>
<dbReference type="GO" id="GO:0006269">
    <property type="term" value="P:DNA replication, synthesis of primer"/>
    <property type="evidence" value="ECO:0007669"/>
    <property type="project" value="UniProtKB-UniRule"/>
</dbReference>
<gene>
    <name evidence="12" type="primary">dnaG</name>
    <name evidence="16" type="ORF">G3O08_19955</name>
</gene>
<feature type="coiled-coil region" evidence="14">
    <location>
        <begin position="598"/>
        <end position="625"/>
    </location>
</feature>
<dbReference type="Gene3D" id="3.90.980.10">
    <property type="entry name" value="DNA primase, catalytic core, N-terminal domain"/>
    <property type="match status" value="1"/>
</dbReference>
<evidence type="ECO:0000256" key="3">
    <source>
        <dbReference type="ARBA" id="ARBA00022679"/>
    </source>
</evidence>
<dbReference type="Proteomes" id="UP000486602">
    <property type="component" value="Unassembled WGS sequence"/>
</dbReference>
<evidence type="ECO:0000256" key="4">
    <source>
        <dbReference type="ARBA" id="ARBA00022695"/>
    </source>
</evidence>
<proteinExistence type="inferred from homology"/>
<dbReference type="InterPro" id="IPR006295">
    <property type="entry name" value="DNA_primase_DnaG"/>
</dbReference>
<dbReference type="GO" id="GO:0008270">
    <property type="term" value="F:zinc ion binding"/>
    <property type="evidence" value="ECO:0007669"/>
    <property type="project" value="UniProtKB-KW"/>
</dbReference>
<evidence type="ECO:0000256" key="12">
    <source>
        <dbReference type="HAMAP-Rule" id="MF_00974"/>
    </source>
</evidence>
<keyword evidence="11 12" id="KW-0804">Transcription</keyword>
<dbReference type="HAMAP" id="MF_00974">
    <property type="entry name" value="DNA_primase_DnaG"/>
    <property type="match status" value="1"/>
</dbReference>
<organism evidence="16 17">
    <name type="scientific">Cryomorpha ignava</name>
    <dbReference type="NCBI Taxonomy" id="101383"/>
    <lineage>
        <taxon>Bacteria</taxon>
        <taxon>Pseudomonadati</taxon>
        <taxon>Bacteroidota</taxon>
        <taxon>Flavobacteriia</taxon>
        <taxon>Flavobacteriales</taxon>
        <taxon>Cryomorphaceae</taxon>
        <taxon>Cryomorpha</taxon>
    </lineage>
</organism>
<keyword evidence="17" id="KW-1185">Reference proteome</keyword>
<comment type="subunit">
    <text evidence="12">Monomer. Interacts with DnaB.</text>
</comment>
<dbReference type="EC" id="2.7.7.101" evidence="12"/>
<dbReference type="PANTHER" id="PTHR30313">
    <property type="entry name" value="DNA PRIMASE"/>
    <property type="match status" value="1"/>
</dbReference>
<sequence length="647" mass="73575">MIARDTIDKIFDAARIEEVVGEFVQLKKAGSNYKGLSPWGNEKTPSFFVSPAKGIFKDFSSGKGGNAVSFLMELESMTYPEALRYLANKYQIVIEETEMDPAQKQEVGLRESLALINSFANEYFIKALWESEEGKSIGLSYFRERGFNDQTIKKFELGYSFDENDAFLKAAKEAGYNADLLIKLGLTKEGDYGKYDFFRGRVIFPIRNVSGRYIAFAGRTLRSDNKVKYLNSPESELYDKSSSLYGIFEAKRSIIKEDLCFLVEGYTDVISLHQAGVEYAVSSSGTSLTPSQIKLIKRYTNNVSLLFDGDPAGIKAALRGIDLLLEEGMNVKVVLFPEGHDPDSFARSVSGTELERYLKEEPKDFTDFMLDVMLADGGNDPIKKAEATRRLVQSLSHITDHIARSIYIERCSKKLEIPEQALYNELNKLLRKKQLARAGVDPEIITKVENEKVRHQKEAEVVNSTIFEKEIARILLTYGNQQIIVEIKNEEDVAEELEVIVAEYILHDLSTDDIRFDSPLYKRIIDEFHSFFEENEIFPDTNYFVNNPDPSFSEAIAGMIATPYELSENWEAQHKIYTVSEQGNLRKAVFDPLMHLKQSHVTQMREKLERAIKAAENEEEITLLLQEKIKLDGMKMEVGKYFGSTII</sequence>
<evidence type="ECO:0000256" key="14">
    <source>
        <dbReference type="SAM" id="Coils"/>
    </source>
</evidence>
<comment type="similarity">
    <text evidence="12 13">Belongs to the DnaG primase family.</text>
</comment>
<dbReference type="GO" id="GO:0003677">
    <property type="term" value="F:DNA binding"/>
    <property type="evidence" value="ECO:0007669"/>
    <property type="project" value="UniProtKB-KW"/>
</dbReference>
<dbReference type="PROSITE" id="PS50880">
    <property type="entry name" value="TOPRIM"/>
    <property type="match status" value="1"/>
</dbReference>
<dbReference type="InterPro" id="IPR036977">
    <property type="entry name" value="DNA_primase_Znf_CHC2"/>
</dbReference>
<reference evidence="16 17" key="1">
    <citation type="submission" date="2020-02" db="EMBL/GenBank/DDBJ databases">
        <title>Out from the shadows clarifying the taxonomy of the family Cryomorphaceae and related taxa by utilizing the GTDB taxonomic framework.</title>
        <authorList>
            <person name="Bowman J.P."/>
        </authorList>
    </citation>
    <scope>NUCLEOTIDE SEQUENCE [LARGE SCALE GENOMIC DNA]</scope>
    <source>
        <strain evidence="16 17">QSSC 1-22</strain>
    </source>
</reference>
<keyword evidence="8 13" id="KW-0862">Zinc</keyword>
<dbReference type="Pfam" id="PF13155">
    <property type="entry name" value="Toprim_2"/>
    <property type="match status" value="1"/>
</dbReference>
<evidence type="ECO:0000256" key="6">
    <source>
        <dbReference type="ARBA" id="ARBA00022723"/>
    </source>
</evidence>
<dbReference type="InterPro" id="IPR019475">
    <property type="entry name" value="DNA_primase_DnaB-bd"/>
</dbReference>
<dbReference type="SUPFAM" id="SSF57783">
    <property type="entry name" value="Zinc beta-ribbon"/>
    <property type="match status" value="1"/>
</dbReference>
<keyword evidence="6 13" id="KW-0479">Metal-binding</keyword>
<dbReference type="InterPro" id="IPR006171">
    <property type="entry name" value="TOPRIM_dom"/>
</dbReference>
<evidence type="ECO:0000313" key="16">
    <source>
        <dbReference type="EMBL" id="NEN25769.1"/>
    </source>
</evidence>
<dbReference type="RefSeq" id="WP_163287215.1">
    <property type="nucleotide sequence ID" value="NZ_JAAGVY010000077.1"/>
</dbReference>
<dbReference type="GO" id="GO:0000428">
    <property type="term" value="C:DNA-directed RNA polymerase complex"/>
    <property type="evidence" value="ECO:0007669"/>
    <property type="project" value="UniProtKB-KW"/>
</dbReference>
<dbReference type="InterPro" id="IPR030846">
    <property type="entry name" value="DnaG_bac"/>
</dbReference>
<keyword evidence="7" id="KW-0863">Zinc-finger</keyword>
<dbReference type="Gene3D" id="3.40.1360.10">
    <property type="match status" value="1"/>
</dbReference>
<dbReference type="InterPro" id="IPR013264">
    <property type="entry name" value="DNAG_N"/>
</dbReference>
<dbReference type="PANTHER" id="PTHR30313:SF2">
    <property type="entry name" value="DNA PRIMASE"/>
    <property type="match status" value="1"/>
</dbReference>
<comment type="caution">
    <text evidence="16">The sequence shown here is derived from an EMBL/GenBank/DDBJ whole genome shotgun (WGS) entry which is preliminary data.</text>
</comment>